<dbReference type="RefSeq" id="WP_076764034.1">
    <property type="nucleotide sequence ID" value="NZ_JARMMK010000008.1"/>
</dbReference>
<dbReference type="PANTHER" id="PTHR10465:SF0">
    <property type="entry name" value="SARCALUMENIN"/>
    <property type="match status" value="1"/>
</dbReference>
<comment type="caution">
    <text evidence="8">The sequence shown here is derived from an EMBL/GenBank/DDBJ whole genome shotgun (WGS) entry which is preliminary data.</text>
</comment>
<dbReference type="GO" id="GO:0005525">
    <property type="term" value="F:GTP binding"/>
    <property type="evidence" value="ECO:0007669"/>
    <property type="project" value="UniProtKB-KW"/>
</dbReference>
<name>A0A1R1Q6X2_9BACI</name>
<evidence type="ECO:0000256" key="4">
    <source>
        <dbReference type="ARBA" id="ARBA00023134"/>
    </source>
</evidence>
<dbReference type="OrthoDB" id="5477114at2"/>
<evidence type="ECO:0000259" key="7">
    <source>
        <dbReference type="Pfam" id="PF00350"/>
    </source>
</evidence>
<keyword evidence="2" id="KW-0547">Nucleotide-binding</keyword>
<dbReference type="InterPro" id="IPR027417">
    <property type="entry name" value="P-loop_NTPase"/>
</dbReference>
<evidence type="ECO:0000256" key="2">
    <source>
        <dbReference type="ARBA" id="ARBA00022741"/>
    </source>
</evidence>
<evidence type="ECO:0000256" key="1">
    <source>
        <dbReference type="ARBA" id="ARBA00004370"/>
    </source>
</evidence>
<feature type="domain" description="Dynamin N-terminal" evidence="7">
    <location>
        <begin position="47"/>
        <end position="201"/>
    </location>
</feature>
<dbReference type="Proteomes" id="UP000187367">
    <property type="component" value="Unassembled WGS sequence"/>
</dbReference>
<evidence type="ECO:0000256" key="5">
    <source>
        <dbReference type="ARBA" id="ARBA00023136"/>
    </source>
</evidence>
<evidence type="ECO:0000256" key="6">
    <source>
        <dbReference type="SAM" id="Coils"/>
    </source>
</evidence>
<organism evidence="8 9">
    <name type="scientific">Bacillus swezeyi</name>
    <dbReference type="NCBI Taxonomy" id="1925020"/>
    <lineage>
        <taxon>Bacteria</taxon>
        <taxon>Bacillati</taxon>
        <taxon>Bacillota</taxon>
        <taxon>Bacilli</taxon>
        <taxon>Bacillales</taxon>
        <taxon>Bacillaceae</taxon>
        <taxon>Bacillus</taxon>
    </lineage>
</organism>
<evidence type="ECO:0000256" key="3">
    <source>
        <dbReference type="ARBA" id="ARBA00022801"/>
    </source>
</evidence>
<dbReference type="Gene3D" id="3.40.50.300">
    <property type="entry name" value="P-loop containing nucleotide triphosphate hydrolases"/>
    <property type="match status" value="2"/>
</dbReference>
<feature type="coiled-coil region" evidence="6">
    <location>
        <begin position="290"/>
        <end position="317"/>
    </location>
</feature>
<keyword evidence="9" id="KW-1185">Reference proteome</keyword>
<keyword evidence="4" id="KW-0342">GTP-binding</keyword>
<reference evidence="8 9" key="1">
    <citation type="submission" date="2017-01" db="EMBL/GenBank/DDBJ databases">
        <title>Bacillus phylogenomics.</title>
        <authorList>
            <person name="Dunlap C."/>
        </authorList>
    </citation>
    <scope>NUCLEOTIDE SEQUENCE [LARGE SCALE GENOMIC DNA]</scope>
    <source>
        <strain evidence="8 9">NRRL B-41282</strain>
    </source>
</reference>
<dbReference type="GO" id="GO:0008053">
    <property type="term" value="P:mitochondrial fusion"/>
    <property type="evidence" value="ECO:0007669"/>
    <property type="project" value="TreeGrafter"/>
</dbReference>
<dbReference type="SUPFAM" id="SSF52540">
    <property type="entry name" value="P-loop containing nucleoside triphosphate hydrolases"/>
    <property type="match status" value="2"/>
</dbReference>
<dbReference type="Pfam" id="PF00350">
    <property type="entry name" value="Dynamin_N"/>
    <property type="match status" value="2"/>
</dbReference>
<accession>A0A1R1RFX6</accession>
<dbReference type="AlphaFoldDB" id="A0A1R1Q6X2"/>
<dbReference type="InterPro" id="IPR027094">
    <property type="entry name" value="Mitofusin_fam"/>
</dbReference>
<keyword evidence="3" id="KW-0378">Hydrolase</keyword>
<protein>
    <submittedName>
        <fullName evidence="8">Dynamin</fullName>
    </submittedName>
</protein>
<proteinExistence type="predicted"/>
<dbReference type="GO" id="GO:0003924">
    <property type="term" value="F:GTPase activity"/>
    <property type="evidence" value="ECO:0007669"/>
    <property type="project" value="InterPro"/>
</dbReference>
<keyword evidence="6" id="KW-0175">Coiled coil</keyword>
<dbReference type="PANTHER" id="PTHR10465">
    <property type="entry name" value="TRANSMEMBRANE GTPASE FZO1"/>
    <property type="match status" value="1"/>
</dbReference>
<feature type="coiled-coil region" evidence="6">
    <location>
        <begin position="450"/>
        <end position="507"/>
    </location>
</feature>
<dbReference type="CDD" id="cd09912">
    <property type="entry name" value="DLP_2"/>
    <property type="match status" value="2"/>
</dbReference>
<evidence type="ECO:0000313" key="9">
    <source>
        <dbReference type="Proteomes" id="UP000187367"/>
    </source>
</evidence>
<dbReference type="InterPro" id="IPR045063">
    <property type="entry name" value="Dynamin_N"/>
</dbReference>
<gene>
    <name evidence="8" type="ORF">BW143_22105</name>
</gene>
<sequence>MAHINTKDDLMKRAGAVFSELKKNGDEMRAAQLAGIIRKWTREEVYIAFTGHYSAGKSSMLNTLLQEDVLPASPIPTSANLVMVRRGELKTALHTTDGRYAELQGAYDKQKVQAYCKDGSQIEMVEIEGPFSGIAPQAVLIDTPGIDSTDDAHFLSASSILHQADTLFYVVHYNHVHSEENVNFLRLIKGKIPNVYFVVNQIDRHDETETDFQGYKKQVLDMLLKEGISEEHLFFTSVTEKDHPLNEFTRLRELLNRLQNQTKLQLFTYTEQKVTRLIDEHVEMLISDGDSSLSEEAASLAEKVQSLEEQLAESAEQQKRTGESFQKEVQTIIKNANLTPFDMRELAKSYLESSEKGFKKGLIFSKTKTLEEKEKRKEAFLADVQKRVQAEIDWHIIEACKTFMNRFEIKSDQLLQHILQFSTKIDETHLLRPLKKGAELTPEYVLNYTKELAENIRREAKGSAKQLLEQLKSLIAEKEERKFESAKAEYEKEKAALSGLEERLTEQRLSYEKANLIWDQWENGRDDGGQAEDWYAAEKIALQKPLETETADDSMNLHEQNRREQTLRDAKSVSEYMALFENLARYLEGIPVLNKQREAFLAKTERLHSRQFTLALFGAFSSGKSSFANALCVRKVLPSSPTPTTATINKITKPQGTKQDGTADVTFKTETEITAELDQLLDGKMSEIKGKTLVEKLEKLLQKGMLHHDERIITENFLKAYERFGQYIADQDILTISAGELEPYVAEEETACAVREVTVYLHSPVTNKGITIVDTPGASSMNKRHTELAFQYIKDADALLYLTYYQHAFSKADRSFLRKLGLIKDAFSMDKMFFILNAADLAESAGELETVEAYVRGELLKEGIQNPHFYHVSSKQELSGKSSPFNDFSRLKKELDEFIENGLTKAAVDQLLYEGKKLCDTVIQLRRSLHRSVKEEEAEKKQIEKAFQAACSAIDEVNKGSSIFQLAEKDIEEQFYYMRQRLSYYAHDLFKAAIHPGLQNGNWQDNLQKALKSCLKEYEFEFLQELKALDIRIENMVVKYADEQWAGTIRQKLADNAYFSVHIAPEPPQTDSWDTAEAAADERAFADELKKFKTPKAFFQQNGKARLIESLASKLSDITAGWIRHEKQAFFSRCQKSAELLQKSVSQTAAEQIKEQKETYFHEPLESGDRDNIEKAYTAANKWLREIES</sequence>
<feature type="domain" description="Dynamin N-terminal" evidence="7">
    <location>
        <begin position="615"/>
        <end position="837"/>
    </location>
</feature>
<comment type="subcellular location">
    <subcellularLocation>
        <location evidence="1">Membrane</location>
    </subcellularLocation>
</comment>
<dbReference type="GO" id="GO:0016020">
    <property type="term" value="C:membrane"/>
    <property type="evidence" value="ECO:0007669"/>
    <property type="project" value="UniProtKB-SubCell"/>
</dbReference>
<accession>A0A1R1Q6X2</accession>
<dbReference type="EMBL" id="MTJL01000065">
    <property type="protein sequence ID" value="OMH98003.1"/>
    <property type="molecule type" value="Genomic_DNA"/>
</dbReference>
<evidence type="ECO:0000313" key="8">
    <source>
        <dbReference type="EMBL" id="OMH98003.1"/>
    </source>
</evidence>
<keyword evidence="5" id="KW-0472">Membrane</keyword>